<comment type="caution">
    <text evidence="3">The sequence shown here is derived from an EMBL/GenBank/DDBJ whole genome shotgun (WGS) entry which is preliminary data.</text>
</comment>
<name>A0A9Q3DB75_9BASI</name>
<reference evidence="3" key="1">
    <citation type="submission" date="2021-03" db="EMBL/GenBank/DDBJ databases">
        <title>Draft genome sequence of rust myrtle Austropuccinia psidii MF-1, a brazilian biotype.</title>
        <authorList>
            <person name="Quecine M.C."/>
            <person name="Pachon D.M.R."/>
            <person name="Bonatelli M.L."/>
            <person name="Correr F.H."/>
            <person name="Franceschini L.M."/>
            <person name="Leite T.F."/>
            <person name="Margarido G.R.A."/>
            <person name="Almeida C.A."/>
            <person name="Ferrarezi J.A."/>
            <person name="Labate C.A."/>
        </authorList>
    </citation>
    <scope>NUCLEOTIDE SEQUENCE</scope>
    <source>
        <strain evidence="3">MF-1</strain>
    </source>
</reference>
<dbReference type="InterPro" id="IPR050951">
    <property type="entry name" value="Retrovirus_Pol_polyprotein"/>
</dbReference>
<dbReference type="InterPro" id="IPR043502">
    <property type="entry name" value="DNA/RNA_pol_sf"/>
</dbReference>
<evidence type="ECO:0000259" key="2">
    <source>
        <dbReference type="Pfam" id="PF17919"/>
    </source>
</evidence>
<dbReference type="AlphaFoldDB" id="A0A9Q3DB75"/>
<dbReference type="PANTHER" id="PTHR37984">
    <property type="entry name" value="PROTEIN CBG26694"/>
    <property type="match status" value="1"/>
</dbReference>
<dbReference type="Pfam" id="PF17919">
    <property type="entry name" value="RT_RNaseH_2"/>
    <property type="match status" value="1"/>
</dbReference>
<dbReference type="GO" id="GO:0003824">
    <property type="term" value="F:catalytic activity"/>
    <property type="evidence" value="ECO:0007669"/>
    <property type="project" value="UniProtKB-KW"/>
</dbReference>
<keyword evidence="1" id="KW-0511">Multifunctional enzyme</keyword>
<protein>
    <recommendedName>
        <fullName evidence="2">Reverse transcriptase/retrotransposon-derived protein RNase H-like domain-containing protein</fullName>
    </recommendedName>
</protein>
<evidence type="ECO:0000256" key="1">
    <source>
        <dbReference type="ARBA" id="ARBA00023268"/>
    </source>
</evidence>
<dbReference type="OrthoDB" id="2595244at2759"/>
<keyword evidence="4" id="KW-1185">Reference proteome</keyword>
<evidence type="ECO:0000313" key="3">
    <source>
        <dbReference type="EMBL" id="MBW0499515.1"/>
    </source>
</evidence>
<proteinExistence type="predicted"/>
<dbReference type="PANTHER" id="PTHR37984:SF5">
    <property type="entry name" value="PROTEIN NYNRIN-LIKE"/>
    <property type="match status" value="1"/>
</dbReference>
<dbReference type="Proteomes" id="UP000765509">
    <property type="component" value="Unassembled WGS sequence"/>
</dbReference>
<accession>A0A9Q3DB75</accession>
<dbReference type="SUPFAM" id="SSF56672">
    <property type="entry name" value="DNA/RNA polymerases"/>
    <property type="match status" value="1"/>
</dbReference>
<dbReference type="EMBL" id="AVOT02015303">
    <property type="protein sequence ID" value="MBW0499515.1"/>
    <property type="molecule type" value="Genomic_DNA"/>
</dbReference>
<gene>
    <name evidence="3" type="ORF">O181_039230</name>
</gene>
<dbReference type="InterPro" id="IPR043128">
    <property type="entry name" value="Rev_trsase/Diguanyl_cyclase"/>
</dbReference>
<sequence length="283" mass="33310">MQSFLGFSSYYRKHIKRFSHIASSFYKLFPKDLVFKITKERRDAYERIKHKLTNASVLLLPDFALPFKLYIDAAFSQGLGAALHQRQIVDDEPRGGVICYIPRHLKDPEARWPLENFKRNPAYDPEADSKIAIHLMERDRCRNFRSSEWAPGSCVPDNNQSEPEETNTPILGISSSERHNEFFNSVIKIYTKHKQFSIHLQLLQQINRRPELQSQLEEPWLRDYKGNKFFLTDWLLYQREEHTSSLTGINRDHISLTLKECHDFPKMGHMSECMTKERVASTY</sequence>
<feature type="domain" description="Reverse transcriptase/retrotransposon-derived protein RNase H-like" evidence="2">
    <location>
        <begin position="38"/>
        <end position="113"/>
    </location>
</feature>
<dbReference type="InterPro" id="IPR041577">
    <property type="entry name" value="RT_RNaseH_2"/>
</dbReference>
<evidence type="ECO:0000313" key="4">
    <source>
        <dbReference type="Proteomes" id="UP000765509"/>
    </source>
</evidence>
<dbReference type="Gene3D" id="3.30.70.270">
    <property type="match status" value="1"/>
</dbReference>
<organism evidence="3 4">
    <name type="scientific">Austropuccinia psidii MF-1</name>
    <dbReference type="NCBI Taxonomy" id="1389203"/>
    <lineage>
        <taxon>Eukaryota</taxon>
        <taxon>Fungi</taxon>
        <taxon>Dikarya</taxon>
        <taxon>Basidiomycota</taxon>
        <taxon>Pucciniomycotina</taxon>
        <taxon>Pucciniomycetes</taxon>
        <taxon>Pucciniales</taxon>
        <taxon>Sphaerophragmiaceae</taxon>
        <taxon>Austropuccinia</taxon>
    </lineage>
</organism>